<dbReference type="PANTHER" id="PTHR12928:SF0">
    <property type="entry name" value="FSHD REGION GENE 1"/>
    <property type="match status" value="1"/>
</dbReference>
<dbReference type="AlphaFoldDB" id="A0A9P4Q4U5"/>
<feature type="region of interest" description="Disordered" evidence="4">
    <location>
        <begin position="1"/>
        <end position="57"/>
    </location>
</feature>
<dbReference type="EMBL" id="MU003809">
    <property type="protein sequence ID" value="KAF2719585.1"/>
    <property type="molecule type" value="Genomic_DNA"/>
</dbReference>
<proteinExistence type="inferred from homology"/>
<feature type="compositionally biased region" description="Basic and acidic residues" evidence="4">
    <location>
        <begin position="189"/>
        <end position="218"/>
    </location>
</feature>
<dbReference type="Pfam" id="PF06229">
    <property type="entry name" value="FRG1"/>
    <property type="match status" value="1"/>
</dbReference>
<evidence type="ECO:0008006" key="7">
    <source>
        <dbReference type="Google" id="ProtNLM"/>
    </source>
</evidence>
<comment type="similarity">
    <text evidence="2">Belongs to the FRG1 family.</text>
</comment>
<comment type="caution">
    <text evidence="5">The sequence shown here is derived from an EMBL/GenBank/DDBJ whole genome shotgun (WGS) entry which is preliminary data.</text>
</comment>
<sequence length="303" mass="33995">MVKPLSFKGDKKVKKRKRTTAEELPSSTYGNDGGGELAPATKYHEVPTTTAEADEDEENTWVSADALLDIAGPTVLVLATSPPTCLACDAMGRVFTSKLENLVDGRPGTAEPHDVRQVWVANRVVGSEGRFTLKGFHGRYLGCDKYGLLFATKEAVSQEETFSIRLADEGKEEGMFEVQTMRETLLSVDGEKEPPEPRGDAKLKKKEAKEGEGEMEKEDREDEDDVEASCRIRIRMQAKFKPKHKVEKAERVRAKISRKELEDEVGRRLEDDEVKKLKKARREGNYHEAMLDVKVKGKHDKFA</sequence>
<dbReference type="PANTHER" id="PTHR12928">
    <property type="entry name" value="FRG1 PROTEIN"/>
    <property type="match status" value="1"/>
</dbReference>
<dbReference type="Gene3D" id="2.80.10.50">
    <property type="match status" value="1"/>
</dbReference>
<evidence type="ECO:0000313" key="5">
    <source>
        <dbReference type="EMBL" id="KAF2719585.1"/>
    </source>
</evidence>
<dbReference type="OrthoDB" id="5539371at2759"/>
<dbReference type="Proteomes" id="UP000799441">
    <property type="component" value="Unassembled WGS sequence"/>
</dbReference>
<gene>
    <name evidence="5" type="ORF">K431DRAFT_286553</name>
</gene>
<dbReference type="SUPFAM" id="SSF50405">
    <property type="entry name" value="Actin-crosslinking proteins"/>
    <property type="match status" value="1"/>
</dbReference>
<dbReference type="GO" id="GO:0005730">
    <property type="term" value="C:nucleolus"/>
    <property type="evidence" value="ECO:0007669"/>
    <property type="project" value="UniProtKB-SubCell"/>
</dbReference>
<reference evidence="5" key="1">
    <citation type="journal article" date="2020" name="Stud. Mycol.">
        <title>101 Dothideomycetes genomes: a test case for predicting lifestyles and emergence of pathogens.</title>
        <authorList>
            <person name="Haridas S."/>
            <person name="Albert R."/>
            <person name="Binder M."/>
            <person name="Bloem J."/>
            <person name="Labutti K."/>
            <person name="Salamov A."/>
            <person name="Andreopoulos B."/>
            <person name="Baker S."/>
            <person name="Barry K."/>
            <person name="Bills G."/>
            <person name="Bluhm B."/>
            <person name="Cannon C."/>
            <person name="Castanera R."/>
            <person name="Culley D."/>
            <person name="Daum C."/>
            <person name="Ezra D."/>
            <person name="Gonzalez J."/>
            <person name="Henrissat B."/>
            <person name="Kuo A."/>
            <person name="Liang C."/>
            <person name="Lipzen A."/>
            <person name="Lutzoni F."/>
            <person name="Magnuson J."/>
            <person name="Mondo S."/>
            <person name="Nolan M."/>
            <person name="Ohm R."/>
            <person name="Pangilinan J."/>
            <person name="Park H.-J."/>
            <person name="Ramirez L."/>
            <person name="Alfaro M."/>
            <person name="Sun H."/>
            <person name="Tritt A."/>
            <person name="Yoshinaga Y."/>
            <person name="Zwiers L.-H."/>
            <person name="Turgeon B."/>
            <person name="Goodwin S."/>
            <person name="Spatafora J."/>
            <person name="Crous P."/>
            <person name="Grigoriev I."/>
        </authorList>
    </citation>
    <scope>NUCLEOTIDE SEQUENCE</scope>
    <source>
        <strain evidence="5">CBS 116435</strain>
    </source>
</reference>
<dbReference type="InterPro" id="IPR010414">
    <property type="entry name" value="FRG1"/>
</dbReference>
<evidence type="ECO:0000256" key="2">
    <source>
        <dbReference type="ARBA" id="ARBA00010878"/>
    </source>
</evidence>
<name>A0A9P4Q4U5_9PEZI</name>
<protein>
    <recommendedName>
        <fullName evidence="7">Actin-crosslinking protein</fullName>
    </recommendedName>
</protein>
<dbReference type="GO" id="GO:0071013">
    <property type="term" value="C:catalytic step 2 spliceosome"/>
    <property type="evidence" value="ECO:0007669"/>
    <property type="project" value="TreeGrafter"/>
</dbReference>
<keyword evidence="6" id="KW-1185">Reference proteome</keyword>
<evidence type="ECO:0000256" key="1">
    <source>
        <dbReference type="ARBA" id="ARBA00004604"/>
    </source>
</evidence>
<keyword evidence="3" id="KW-0539">Nucleus</keyword>
<accession>A0A9P4Q4U5</accession>
<comment type="subcellular location">
    <subcellularLocation>
        <location evidence="1">Nucleus</location>
        <location evidence="1">Nucleolus</location>
    </subcellularLocation>
</comment>
<dbReference type="CDD" id="cd23339">
    <property type="entry name" value="beta-trefoil_FSCN_fungal_FRG1-like"/>
    <property type="match status" value="1"/>
</dbReference>
<dbReference type="InterPro" id="IPR008999">
    <property type="entry name" value="Actin-crosslinking"/>
</dbReference>
<organism evidence="5 6">
    <name type="scientific">Polychaeton citri CBS 116435</name>
    <dbReference type="NCBI Taxonomy" id="1314669"/>
    <lineage>
        <taxon>Eukaryota</taxon>
        <taxon>Fungi</taxon>
        <taxon>Dikarya</taxon>
        <taxon>Ascomycota</taxon>
        <taxon>Pezizomycotina</taxon>
        <taxon>Dothideomycetes</taxon>
        <taxon>Dothideomycetidae</taxon>
        <taxon>Capnodiales</taxon>
        <taxon>Capnodiaceae</taxon>
        <taxon>Polychaeton</taxon>
    </lineage>
</organism>
<evidence type="ECO:0000256" key="3">
    <source>
        <dbReference type="ARBA" id="ARBA00023242"/>
    </source>
</evidence>
<dbReference type="GO" id="GO:0051015">
    <property type="term" value="F:actin filament binding"/>
    <property type="evidence" value="ECO:0007669"/>
    <property type="project" value="TreeGrafter"/>
</dbReference>
<evidence type="ECO:0000256" key="4">
    <source>
        <dbReference type="SAM" id="MobiDB-lite"/>
    </source>
</evidence>
<feature type="region of interest" description="Disordered" evidence="4">
    <location>
        <begin position="185"/>
        <end position="227"/>
    </location>
</feature>
<evidence type="ECO:0000313" key="6">
    <source>
        <dbReference type="Proteomes" id="UP000799441"/>
    </source>
</evidence>